<evidence type="ECO:0000256" key="6">
    <source>
        <dbReference type="SAM" id="Phobius"/>
    </source>
</evidence>
<feature type="domain" description="Major facilitator superfamily (MFS) profile" evidence="7">
    <location>
        <begin position="29"/>
        <end position="485"/>
    </location>
</feature>
<keyword evidence="4 6" id="KW-1133">Transmembrane helix</keyword>
<dbReference type="InterPro" id="IPR020846">
    <property type="entry name" value="MFS_dom"/>
</dbReference>
<keyword evidence="2" id="KW-0813">Transport</keyword>
<keyword evidence="5 6" id="KW-0472">Membrane</keyword>
<dbReference type="EMBL" id="CP050124">
    <property type="protein sequence ID" value="QIP43077.1"/>
    <property type="molecule type" value="Genomic_DNA"/>
</dbReference>
<dbReference type="PANTHER" id="PTHR23501">
    <property type="entry name" value="MAJOR FACILITATOR SUPERFAMILY"/>
    <property type="match status" value="1"/>
</dbReference>
<feature type="transmembrane region" description="Helical" evidence="6">
    <location>
        <begin position="120"/>
        <end position="140"/>
    </location>
</feature>
<protein>
    <submittedName>
        <fullName evidence="8">Major Facilitator Superfamily protein</fullName>
    </submittedName>
</protein>
<feature type="transmembrane region" description="Helical" evidence="6">
    <location>
        <begin position="152"/>
        <end position="174"/>
    </location>
</feature>
<evidence type="ECO:0000256" key="5">
    <source>
        <dbReference type="ARBA" id="ARBA00023136"/>
    </source>
</evidence>
<name>A0A6G9D1G4_RHOER</name>
<dbReference type="InterPro" id="IPR036259">
    <property type="entry name" value="MFS_trans_sf"/>
</dbReference>
<feature type="transmembrane region" description="Helical" evidence="6">
    <location>
        <begin position="356"/>
        <end position="374"/>
    </location>
</feature>
<feature type="transmembrane region" description="Helical" evidence="6">
    <location>
        <begin position="217"/>
        <end position="236"/>
    </location>
</feature>
<feature type="transmembrane region" description="Helical" evidence="6">
    <location>
        <begin position="459"/>
        <end position="480"/>
    </location>
</feature>
<sequence length="511" mass="53006">MTTDSAAQPTVHDTPDVSVVTSPRREAVIIGALSLAAMIVSMMQTLPVPILGRIQSDLGASAAGISWVTTATLLSAAVFTPLLGRYGDQHGKKRTLVGVLVVMVIGSIVAALAHNLPLLILGRVLQGTATAIFPLALSVLREEVRPHKLPGAMALVSGTLAFGSGLALVATGLLTSAPDADYRNAFWMATGFALLALVAVITLVPATKHKSGGRVDVIGALSLGAALLLLLLSISQGHQWGWFSPVTIGVFLGSIVMFAVWVWIEKIVDEPLVDMRMFVHRPVMMANLAGVMLGFGMFANFLGISYLVQLPHALTGYGFDASILRASVEFLLPGAIASLIAAPIGGRLIKVRGPRFVLGLTAICGAVPFAWLAYDHTHTASVIGAGIVIGAAVSLGYAAMPAIIMSSVPRHQSGIANGINSISRSTGSAMGSAVVTTILASMTIANLPEGVSALPSESAFTVTFVTAAVAFALVGPGGLVRPPQECVDVCQRQRVNRPAPNSSTFTRCPCV</sequence>
<feature type="transmembrane region" description="Helical" evidence="6">
    <location>
        <begin position="95"/>
        <end position="114"/>
    </location>
</feature>
<organism evidence="8 9">
    <name type="scientific">Rhodococcus erythropolis</name>
    <name type="common">Arthrobacter picolinophilus</name>
    <dbReference type="NCBI Taxonomy" id="1833"/>
    <lineage>
        <taxon>Bacteria</taxon>
        <taxon>Bacillati</taxon>
        <taxon>Actinomycetota</taxon>
        <taxon>Actinomycetes</taxon>
        <taxon>Mycobacteriales</taxon>
        <taxon>Nocardiaceae</taxon>
        <taxon>Rhodococcus</taxon>
        <taxon>Rhodococcus erythropolis group</taxon>
    </lineage>
</organism>
<feature type="transmembrane region" description="Helical" evidence="6">
    <location>
        <begin position="27"/>
        <end position="46"/>
    </location>
</feature>
<feature type="transmembrane region" description="Helical" evidence="6">
    <location>
        <begin position="242"/>
        <end position="264"/>
    </location>
</feature>
<feature type="transmembrane region" description="Helical" evidence="6">
    <location>
        <begin position="330"/>
        <end position="349"/>
    </location>
</feature>
<dbReference type="SUPFAM" id="SSF103473">
    <property type="entry name" value="MFS general substrate transporter"/>
    <property type="match status" value="1"/>
</dbReference>
<feature type="transmembrane region" description="Helical" evidence="6">
    <location>
        <begin position="285"/>
        <end position="310"/>
    </location>
</feature>
<gene>
    <name evidence="8" type="ORF">G9444_5834</name>
</gene>
<reference evidence="8 9" key="1">
    <citation type="submission" date="2020-03" db="EMBL/GenBank/DDBJ databases">
        <title>Screen low temperature-resistant strains for efficient degradation of petroleum hydrocarbons under the low temperature.</title>
        <authorList>
            <person name="Wang Y."/>
            <person name="Chen J."/>
        </authorList>
    </citation>
    <scope>NUCLEOTIDE SEQUENCE [LARGE SCALE GENOMIC DNA]</scope>
    <source>
        <strain evidence="8 9">KB1</strain>
    </source>
</reference>
<dbReference type="Gene3D" id="1.20.1250.20">
    <property type="entry name" value="MFS general substrate transporter like domains"/>
    <property type="match status" value="2"/>
</dbReference>
<evidence type="ECO:0000256" key="1">
    <source>
        <dbReference type="ARBA" id="ARBA00004651"/>
    </source>
</evidence>
<feature type="transmembrane region" description="Helical" evidence="6">
    <location>
        <begin position="380"/>
        <end position="405"/>
    </location>
</feature>
<dbReference type="GO" id="GO:0022857">
    <property type="term" value="F:transmembrane transporter activity"/>
    <property type="evidence" value="ECO:0007669"/>
    <property type="project" value="InterPro"/>
</dbReference>
<keyword evidence="3 6" id="KW-0812">Transmembrane</keyword>
<evidence type="ECO:0000313" key="9">
    <source>
        <dbReference type="Proteomes" id="UP000502345"/>
    </source>
</evidence>
<dbReference type="PANTHER" id="PTHR23501:SF197">
    <property type="entry name" value="COMD"/>
    <property type="match status" value="1"/>
</dbReference>
<evidence type="ECO:0000256" key="3">
    <source>
        <dbReference type="ARBA" id="ARBA00022692"/>
    </source>
</evidence>
<evidence type="ECO:0000259" key="7">
    <source>
        <dbReference type="PROSITE" id="PS50850"/>
    </source>
</evidence>
<dbReference type="PROSITE" id="PS50850">
    <property type="entry name" value="MFS"/>
    <property type="match status" value="1"/>
</dbReference>
<feature type="transmembrane region" description="Helical" evidence="6">
    <location>
        <begin position="426"/>
        <end position="447"/>
    </location>
</feature>
<comment type="subcellular location">
    <subcellularLocation>
        <location evidence="1">Cell membrane</location>
        <topology evidence="1">Multi-pass membrane protein</topology>
    </subcellularLocation>
</comment>
<dbReference type="GO" id="GO:0005886">
    <property type="term" value="C:plasma membrane"/>
    <property type="evidence" value="ECO:0007669"/>
    <property type="project" value="UniProtKB-SubCell"/>
</dbReference>
<dbReference type="Proteomes" id="UP000502345">
    <property type="component" value="Chromosome"/>
</dbReference>
<evidence type="ECO:0000256" key="2">
    <source>
        <dbReference type="ARBA" id="ARBA00022448"/>
    </source>
</evidence>
<feature type="transmembrane region" description="Helical" evidence="6">
    <location>
        <begin position="58"/>
        <end position="83"/>
    </location>
</feature>
<proteinExistence type="predicted"/>
<dbReference type="CDD" id="cd17504">
    <property type="entry name" value="MFS_MMR_MDR_like"/>
    <property type="match status" value="1"/>
</dbReference>
<evidence type="ECO:0000313" key="8">
    <source>
        <dbReference type="EMBL" id="QIP43077.1"/>
    </source>
</evidence>
<evidence type="ECO:0000256" key="4">
    <source>
        <dbReference type="ARBA" id="ARBA00022989"/>
    </source>
</evidence>
<accession>A0A6G9D1G4</accession>
<dbReference type="Pfam" id="PF07690">
    <property type="entry name" value="MFS_1"/>
    <property type="match status" value="1"/>
</dbReference>
<feature type="transmembrane region" description="Helical" evidence="6">
    <location>
        <begin position="186"/>
        <end position="205"/>
    </location>
</feature>
<dbReference type="AlphaFoldDB" id="A0A6G9D1G4"/>
<dbReference type="InterPro" id="IPR011701">
    <property type="entry name" value="MFS"/>
</dbReference>